<dbReference type="InterPro" id="IPR020904">
    <property type="entry name" value="Sc_DH/Rdtase_CS"/>
</dbReference>
<dbReference type="CDD" id="cd05233">
    <property type="entry name" value="SDR_c"/>
    <property type="match status" value="1"/>
</dbReference>
<dbReference type="RefSeq" id="WP_373270472.1">
    <property type="nucleotide sequence ID" value="NZ_FXZC01000001.1"/>
</dbReference>
<feature type="compositionally biased region" description="Low complexity" evidence="3">
    <location>
        <begin position="22"/>
        <end position="38"/>
    </location>
</feature>
<evidence type="ECO:0000313" key="5">
    <source>
        <dbReference type="Proteomes" id="UP000234333"/>
    </source>
</evidence>
<protein>
    <submittedName>
        <fullName evidence="4">NAD(P)-dependent dehydrogenase, short-chain alcohol dehydrogenase family</fullName>
    </submittedName>
</protein>
<gene>
    <name evidence="4" type="ORF">BC102111_00601</name>
</gene>
<dbReference type="AlphaFoldDB" id="A0A2H1HUN3"/>
<dbReference type="PANTHER" id="PTHR42760:SF115">
    <property type="entry name" value="3-OXOACYL-[ACYL-CARRIER-PROTEIN] REDUCTASE FABG"/>
    <property type="match status" value="1"/>
</dbReference>
<dbReference type="GeneID" id="99773986"/>
<evidence type="ECO:0000256" key="2">
    <source>
        <dbReference type="ARBA" id="ARBA00023002"/>
    </source>
</evidence>
<feature type="compositionally biased region" description="Pro residues" evidence="3">
    <location>
        <begin position="7"/>
        <end position="21"/>
    </location>
</feature>
<dbReference type="Gene3D" id="3.40.50.720">
    <property type="entry name" value="NAD(P)-binding Rossmann-like Domain"/>
    <property type="match status" value="1"/>
</dbReference>
<dbReference type="SUPFAM" id="SSF51735">
    <property type="entry name" value="NAD(P)-binding Rossmann-fold domains"/>
    <property type="match status" value="1"/>
</dbReference>
<evidence type="ECO:0000313" key="4">
    <source>
        <dbReference type="EMBL" id="SMX66633.1"/>
    </source>
</evidence>
<reference evidence="4 5" key="1">
    <citation type="submission" date="2017-03" db="EMBL/GenBank/DDBJ databases">
        <authorList>
            <person name="Afonso C.L."/>
            <person name="Miller P.J."/>
            <person name="Scott M.A."/>
            <person name="Spackman E."/>
            <person name="Goraichik I."/>
            <person name="Dimitrov K.M."/>
            <person name="Suarez D.L."/>
            <person name="Swayne D.E."/>
        </authorList>
    </citation>
    <scope>NUCLEOTIDE SEQUENCE [LARGE SCALE GENOMIC DNA]</scope>
    <source>
        <strain evidence="4 5">CIP 102111</strain>
    </source>
</reference>
<dbReference type="Pfam" id="PF13561">
    <property type="entry name" value="adh_short_C2"/>
    <property type="match status" value="1"/>
</dbReference>
<proteinExistence type="inferred from homology"/>
<accession>A0A2H1HUN3</accession>
<dbReference type="EMBL" id="FXZC01000001">
    <property type="protein sequence ID" value="SMX66633.1"/>
    <property type="molecule type" value="Genomic_DNA"/>
</dbReference>
<feature type="region of interest" description="Disordered" evidence="3">
    <location>
        <begin position="100"/>
        <end position="133"/>
    </location>
</feature>
<name>A0A2H1HUN3_9MICO</name>
<evidence type="ECO:0000256" key="3">
    <source>
        <dbReference type="SAM" id="MobiDB-lite"/>
    </source>
</evidence>
<dbReference type="PRINTS" id="PR00081">
    <property type="entry name" value="GDHRDH"/>
</dbReference>
<evidence type="ECO:0000256" key="1">
    <source>
        <dbReference type="ARBA" id="ARBA00006484"/>
    </source>
</evidence>
<dbReference type="GO" id="GO:0016616">
    <property type="term" value="F:oxidoreductase activity, acting on the CH-OH group of donors, NAD or NADP as acceptor"/>
    <property type="evidence" value="ECO:0007669"/>
    <property type="project" value="TreeGrafter"/>
</dbReference>
<dbReference type="Proteomes" id="UP000234333">
    <property type="component" value="Unassembled WGS sequence"/>
</dbReference>
<dbReference type="PANTHER" id="PTHR42760">
    <property type="entry name" value="SHORT-CHAIN DEHYDROGENASES/REDUCTASES FAMILY MEMBER"/>
    <property type="match status" value="1"/>
</dbReference>
<dbReference type="InterPro" id="IPR036291">
    <property type="entry name" value="NAD(P)-bd_dom_sf"/>
</dbReference>
<comment type="similarity">
    <text evidence="1">Belongs to the short-chain dehydrogenases/reductases (SDR) family.</text>
</comment>
<sequence length="331" mass="33880">MTQDPTEPTPTAAPAPPPPPASAATTAPSAPSAQAVPTNEGSLSIPSLFDLTGRTAVVVGAGSGLGQASAIGLADAGAHVIAADLNAAGAEETVRIITERARGGTGSHAEPEAGAESRSGQGPDSDVVSSPGPATAAVVDITDTDSVTALVSAFPDAEILVVTPGANVRKRLTTTTDDEFDRVIDINLKGTYRLMRGFGAEMAERGRGSIVTFASFRAITVEPGQGIYAAAKAGVVQLTKTLASELGPDGVRVNAILPGPFDTPLTQQIKADEQWWDAYADKTALGRWGRLHEIAGPVLFLASDASSYVTGTSQLVDGGWMAHDGRFTPRV</sequence>
<feature type="region of interest" description="Disordered" evidence="3">
    <location>
        <begin position="1"/>
        <end position="42"/>
    </location>
</feature>
<dbReference type="PROSITE" id="PS00061">
    <property type="entry name" value="ADH_SHORT"/>
    <property type="match status" value="1"/>
</dbReference>
<dbReference type="InterPro" id="IPR002347">
    <property type="entry name" value="SDR_fam"/>
</dbReference>
<keyword evidence="2" id="KW-0560">Oxidoreductase</keyword>
<organism evidence="4 5">
    <name type="scientific">Brevibacterium casei CIP 102111</name>
    <dbReference type="NCBI Taxonomy" id="1255625"/>
    <lineage>
        <taxon>Bacteria</taxon>
        <taxon>Bacillati</taxon>
        <taxon>Actinomycetota</taxon>
        <taxon>Actinomycetes</taxon>
        <taxon>Micrococcales</taxon>
        <taxon>Brevibacteriaceae</taxon>
        <taxon>Brevibacterium</taxon>
    </lineage>
</organism>